<organism evidence="1 2">
    <name type="scientific">Rhodoferax ferrireducens</name>
    <dbReference type="NCBI Taxonomy" id="192843"/>
    <lineage>
        <taxon>Bacteria</taxon>
        <taxon>Pseudomonadati</taxon>
        <taxon>Pseudomonadota</taxon>
        <taxon>Betaproteobacteria</taxon>
        <taxon>Burkholderiales</taxon>
        <taxon>Comamonadaceae</taxon>
        <taxon>Rhodoferax</taxon>
    </lineage>
</organism>
<proteinExistence type="predicted"/>
<dbReference type="EMBL" id="JAVDXT010000002">
    <property type="protein sequence ID" value="MDR7377759.1"/>
    <property type="molecule type" value="Genomic_DNA"/>
</dbReference>
<evidence type="ECO:0000313" key="1">
    <source>
        <dbReference type="EMBL" id="MDR7377759.1"/>
    </source>
</evidence>
<reference evidence="1 2" key="1">
    <citation type="submission" date="2023-07" db="EMBL/GenBank/DDBJ databases">
        <title>Sorghum-associated microbial communities from plants grown in Nebraska, USA.</title>
        <authorList>
            <person name="Schachtman D."/>
        </authorList>
    </citation>
    <scope>NUCLEOTIDE SEQUENCE [LARGE SCALE GENOMIC DNA]</scope>
    <source>
        <strain evidence="1 2">BE313</strain>
    </source>
</reference>
<evidence type="ECO:0000313" key="2">
    <source>
        <dbReference type="Proteomes" id="UP001180487"/>
    </source>
</evidence>
<keyword evidence="2" id="KW-1185">Reference proteome</keyword>
<protein>
    <submittedName>
        <fullName evidence="1">Uncharacterized protein</fullName>
    </submittedName>
</protein>
<dbReference type="RefSeq" id="WP_310373394.1">
    <property type="nucleotide sequence ID" value="NZ_JAVDXT010000002.1"/>
</dbReference>
<sequence length="243" mass="26405">MNPVVLVLAHAEDDGAASVAASVRSLLQPRHHRTEVWGVRPETLGQASWSHTVDSHGRPHTCLALPGRPELDSTQIRAVFNRIQHLPIPPSTHASAQDHAQAEREFQALVLSWLAACGDRAVQPLRNQPWLTPQLPVLQWAAAATRCGLQVAARDTAASAEPWDATVLVAGTHTTGILATRFGVACIATAQTLGFRVLEFRFVRRDDRVELVDVSPHPDLRDMEDIDAVALCIADLTETVVTA</sequence>
<name>A0ABU2C8V9_9BURK</name>
<gene>
    <name evidence="1" type="ORF">J2X19_002438</name>
</gene>
<dbReference type="Proteomes" id="UP001180487">
    <property type="component" value="Unassembled WGS sequence"/>
</dbReference>
<comment type="caution">
    <text evidence="1">The sequence shown here is derived from an EMBL/GenBank/DDBJ whole genome shotgun (WGS) entry which is preliminary data.</text>
</comment>
<accession>A0ABU2C8V9</accession>